<dbReference type="RefSeq" id="WP_252113817.1">
    <property type="nucleotide sequence ID" value="NZ_JAMSHT010000001.1"/>
</dbReference>
<dbReference type="GO" id="GO:0000156">
    <property type="term" value="F:phosphorelay response regulator activity"/>
    <property type="evidence" value="ECO:0007669"/>
    <property type="project" value="TreeGrafter"/>
</dbReference>
<reference evidence="8" key="1">
    <citation type="submission" date="2022-06" db="EMBL/GenBank/DDBJ databases">
        <title>Sphingomicrobium sedimins sp. nov., a marine bacterium isolated from tidal flat.</title>
        <authorList>
            <person name="Kim C.-H."/>
            <person name="Yoo Y."/>
            <person name="Kim J.-J."/>
        </authorList>
    </citation>
    <scope>NUCLEOTIDE SEQUENCE</scope>
    <source>
        <strain evidence="8">GRR-S6-50</strain>
    </source>
</reference>
<feature type="domain" description="Response regulatory" evidence="7">
    <location>
        <begin position="3"/>
        <end position="119"/>
    </location>
</feature>
<accession>A0A9X2EGJ1</accession>
<name>A0A9X2EGJ1_9SPHN</name>
<dbReference type="SMART" id="SM00448">
    <property type="entry name" value="REC"/>
    <property type="match status" value="1"/>
</dbReference>
<keyword evidence="9" id="KW-1185">Reference proteome</keyword>
<dbReference type="GO" id="GO:0032993">
    <property type="term" value="C:protein-DNA complex"/>
    <property type="evidence" value="ECO:0007669"/>
    <property type="project" value="TreeGrafter"/>
</dbReference>
<feature type="modified residue" description="4-aspartylphosphate" evidence="6">
    <location>
        <position position="52"/>
    </location>
</feature>
<dbReference type="PROSITE" id="PS50110">
    <property type="entry name" value="RESPONSE_REGULATORY"/>
    <property type="match status" value="1"/>
</dbReference>
<dbReference type="AlphaFoldDB" id="A0A9X2EGJ1"/>
<dbReference type="PANTHER" id="PTHR48111:SF1">
    <property type="entry name" value="TWO-COMPONENT RESPONSE REGULATOR ORR33"/>
    <property type="match status" value="1"/>
</dbReference>
<dbReference type="SUPFAM" id="SSF52172">
    <property type="entry name" value="CheY-like"/>
    <property type="match status" value="1"/>
</dbReference>
<evidence type="ECO:0000256" key="4">
    <source>
        <dbReference type="ARBA" id="ARBA00023125"/>
    </source>
</evidence>
<dbReference type="GO" id="GO:0005829">
    <property type="term" value="C:cytosol"/>
    <property type="evidence" value="ECO:0007669"/>
    <property type="project" value="TreeGrafter"/>
</dbReference>
<keyword evidence="4" id="KW-0238">DNA-binding</keyword>
<dbReference type="Proteomes" id="UP001155128">
    <property type="component" value="Unassembled WGS sequence"/>
</dbReference>
<evidence type="ECO:0000256" key="2">
    <source>
        <dbReference type="ARBA" id="ARBA00023012"/>
    </source>
</evidence>
<evidence type="ECO:0000256" key="3">
    <source>
        <dbReference type="ARBA" id="ARBA00023015"/>
    </source>
</evidence>
<evidence type="ECO:0000256" key="1">
    <source>
        <dbReference type="ARBA" id="ARBA00022553"/>
    </source>
</evidence>
<evidence type="ECO:0000256" key="6">
    <source>
        <dbReference type="PROSITE-ProRule" id="PRU00169"/>
    </source>
</evidence>
<dbReference type="GO" id="GO:0000976">
    <property type="term" value="F:transcription cis-regulatory region binding"/>
    <property type="evidence" value="ECO:0007669"/>
    <property type="project" value="TreeGrafter"/>
</dbReference>
<organism evidence="8 9">
    <name type="scientific">Sphingomicrobium sediminis</name>
    <dbReference type="NCBI Taxonomy" id="2950949"/>
    <lineage>
        <taxon>Bacteria</taxon>
        <taxon>Pseudomonadati</taxon>
        <taxon>Pseudomonadota</taxon>
        <taxon>Alphaproteobacteria</taxon>
        <taxon>Sphingomonadales</taxon>
        <taxon>Sphingomonadaceae</taxon>
        <taxon>Sphingomicrobium</taxon>
    </lineage>
</organism>
<gene>
    <name evidence="8" type="ORF">NDO55_07240</name>
</gene>
<dbReference type="EMBL" id="JAMSHT010000001">
    <property type="protein sequence ID" value="MCM8557613.1"/>
    <property type="molecule type" value="Genomic_DNA"/>
</dbReference>
<dbReference type="InterPro" id="IPR001789">
    <property type="entry name" value="Sig_transdc_resp-reg_receiver"/>
</dbReference>
<dbReference type="Pfam" id="PF00072">
    <property type="entry name" value="Response_reg"/>
    <property type="match status" value="1"/>
</dbReference>
<dbReference type="PANTHER" id="PTHR48111">
    <property type="entry name" value="REGULATOR OF RPOS"/>
    <property type="match status" value="1"/>
</dbReference>
<evidence type="ECO:0000313" key="9">
    <source>
        <dbReference type="Proteomes" id="UP001155128"/>
    </source>
</evidence>
<protein>
    <submittedName>
        <fullName evidence="8">Response regulator transcription factor</fullName>
    </submittedName>
</protein>
<dbReference type="InterPro" id="IPR011006">
    <property type="entry name" value="CheY-like_superfamily"/>
</dbReference>
<proteinExistence type="predicted"/>
<dbReference type="GO" id="GO:0006355">
    <property type="term" value="P:regulation of DNA-templated transcription"/>
    <property type="evidence" value="ECO:0007669"/>
    <property type="project" value="TreeGrafter"/>
</dbReference>
<keyword evidence="1 6" id="KW-0597">Phosphoprotein</keyword>
<sequence>MARIIMADDDEVVTFLVRSLLEDAGHIVGVLPDGERVAEVILAKQPDLLILDCGMPGKSGLEVLRQLRAEGIAPRIPVLILTSRQSVADKAIAYEAGANDYLIKPFDSDELVVRVEALLGLARRRA</sequence>
<evidence type="ECO:0000256" key="5">
    <source>
        <dbReference type="ARBA" id="ARBA00023163"/>
    </source>
</evidence>
<evidence type="ECO:0000259" key="7">
    <source>
        <dbReference type="PROSITE" id="PS50110"/>
    </source>
</evidence>
<keyword evidence="2" id="KW-0902">Two-component regulatory system</keyword>
<evidence type="ECO:0000313" key="8">
    <source>
        <dbReference type="EMBL" id="MCM8557613.1"/>
    </source>
</evidence>
<dbReference type="Gene3D" id="3.40.50.2300">
    <property type="match status" value="1"/>
</dbReference>
<keyword evidence="3" id="KW-0805">Transcription regulation</keyword>
<dbReference type="CDD" id="cd17574">
    <property type="entry name" value="REC_OmpR"/>
    <property type="match status" value="1"/>
</dbReference>
<dbReference type="InterPro" id="IPR039420">
    <property type="entry name" value="WalR-like"/>
</dbReference>
<keyword evidence="5" id="KW-0804">Transcription</keyword>
<comment type="caution">
    <text evidence="8">The sequence shown here is derived from an EMBL/GenBank/DDBJ whole genome shotgun (WGS) entry which is preliminary data.</text>
</comment>